<dbReference type="InterPro" id="IPR006145">
    <property type="entry name" value="PsdUridine_synth_RsuA/RluA"/>
</dbReference>
<dbReference type="InterPro" id="IPR020103">
    <property type="entry name" value="PsdUridine_synth_cat_dom_sf"/>
</dbReference>
<dbReference type="SUPFAM" id="SSF55120">
    <property type="entry name" value="Pseudouridine synthase"/>
    <property type="match status" value="1"/>
</dbReference>
<dbReference type="EMBL" id="AFXZ01000002">
    <property type="protein sequence ID" value="EGV44883.1"/>
    <property type="molecule type" value="Genomic_DNA"/>
</dbReference>
<dbReference type="eggNOG" id="COG0564">
    <property type="taxonomic scope" value="Bacteria"/>
</dbReference>
<evidence type="ECO:0000259" key="3">
    <source>
        <dbReference type="Pfam" id="PF00849"/>
    </source>
</evidence>
<comment type="similarity">
    <text evidence="1">Belongs to the pseudouridine synthase RluA family.</text>
</comment>
<dbReference type="PROSITE" id="PS01129">
    <property type="entry name" value="PSI_RLU"/>
    <property type="match status" value="1"/>
</dbReference>
<evidence type="ECO:0000313" key="4">
    <source>
        <dbReference type="EMBL" id="EGV44883.1"/>
    </source>
</evidence>
<keyword evidence="5" id="KW-1185">Reference proteome</keyword>
<dbReference type="Proteomes" id="UP000003730">
    <property type="component" value="Unassembled WGS sequence"/>
</dbReference>
<feature type="domain" description="Pseudouridine synthase RsuA/RluA-like" evidence="3">
    <location>
        <begin position="19"/>
        <end position="175"/>
    </location>
</feature>
<dbReference type="PANTHER" id="PTHR21600">
    <property type="entry name" value="MITOCHONDRIAL RNA PSEUDOURIDINE SYNTHASE"/>
    <property type="match status" value="1"/>
</dbReference>
<evidence type="ECO:0000256" key="1">
    <source>
        <dbReference type="ARBA" id="ARBA00010876"/>
    </source>
</evidence>
<dbReference type="InterPro" id="IPR006224">
    <property type="entry name" value="PsdUridine_synth_RluA-like_CS"/>
</dbReference>
<dbReference type="GO" id="GO:0006396">
    <property type="term" value="P:RNA processing"/>
    <property type="evidence" value="ECO:0007669"/>
    <property type="project" value="UniProtKB-ARBA"/>
</dbReference>
<proteinExistence type="inferred from homology"/>
<sequence>MSKTLSNKSNLQVLYEDNHLIIVNKRAGDIVQGDKTGDTPLSDVVKDYIKDKYNKPGNVYLGVVHRLDRPTTGVVMFAKTSKALPRLNKLFVDRKADKTYWALVKNVPEKQADTLTHWLRKNPKNNKSTAFPNKSPDSKKAILHYQVLKQLDNYVLVEVSLETGRHHQIRVQLASIGSPIKGDLKYGFNRSNPDGSISLHARYLKFTHPVSNHVIDVTAALPKDPVWDACLES</sequence>
<dbReference type="GO" id="GO:0003723">
    <property type="term" value="F:RNA binding"/>
    <property type="evidence" value="ECO:0007669"/>
    <property type="project" value="InterPro"/>
</dbReference>
<evidence type="ECO:0000313" key="5">
    <source>
        <dbReference type="Proteomes" id="UP000003730"/>
    </source>
</evidence>
<dbReference type="GO" id="GO:0001522">
    <property type="term" value="P:pseudouridine synthesis"/>
    <property type="evidence" value="ECO:0007669"/>
    <property type="project" value="InterPro"/>
</dbReference>
<dbReference type="GO" id="GO:0140098">
    <property type="term" value="F:catalytic activity, acting on RNA"/>
    <property type="evidence" value="ECO:0007669"/>
    <property type="project" value="UniProtKB-ARBA"/>
</dbReference>
<dbReference type="GO" id="GO:0009982">
    <property type="term" value="F:pseudouridine synthase activity"/>
    <property type="evidence" value="ECO:0007669"/>
    <property type="project" value="InterPro"/>
</dbReference>
<dbReference type="PATRIC" id="fig|1046627.3.peg.348"/>
<keyword evidence="2" id="KW-0413">Isomerase</keyword>
<accession>G2E9X3</accession>
<gene>
    <name evidence="4" type="ORF">BZARG_335</name>
</gene>
<comment type="caution">
    <text evidence="4">The sequence shown here is derived from an EMBL/GenBank/DDBJ whole genome shotgun (WGS) entry which is preliminary data.</text>
</comment>
<dbReference type="CDD" id="cd02869">
    <property type="entry name" value="PseudoU_synth_RluA_like"/>
    <property type="match status" value="1"/>
</dbReference>
<evidence type="ECO:0000256" key="2">
    <source>
        <dbReference type="ARBA" id="ARBA00023235"/>
    </source>
</evidence>
<dbReference type="PANTHER" id="PTHR21600:SF83">
    <property type="entry name" value="PSEUDOURIDYLATE SYNTHASE RPUSD4, MITOCHONDRIAL"/>
    <property type="match status" value="1"/>
</dbReference>
<dbReference type="OrthoDB" id="9807829at2"/>
<dbReference type="InterPro" id="IPR050188">
    <property type="entry name" value="RluA_PseudoU_synthase"/>
</dbReference>
<name>G2E9X3_9FLAO</name>
<protein>
    <submittedName>
        <fullName evidence="4">RNA pseudouridine synthase</fullName>
    </submittedName>
</protein>
<reference evidence="4 5" key="1">
    <citation type="journal article" date="2008" name="Int. J. Syst. Evol. Microbiol.">
        <title>Bizionia argentinensis sp. nov., isolated from surface marine water in Antarctica.</title>
        <authorList>
            <person name="Bercovich A."/>
            <person name="Vazquez S.C."/>
            <person name="Yankilevich P."/>
            <person name="Coria S.H."/>
            <person name="Foti M."/>
            <person name="Hernandez E."/>
            <person name="Vidal A."/>
            <person name="Ruberto L."/>
            <person name="Melo C."/>
            <person name="Marenssi S."/>
            <person name="Criscuolo M."/>
            <person name="Memoli M."/>
            <person name="Arguelles M."/>
            <person name="Mac Cormack W.P."/>
        </authorList>
    </citation>
    <scope>NUCLEOTIDE SEQUENCE [LARGE SCALE GENOMIC DNA]</scope>
    <source>
        <strain evidence="4 5">JUB59</strain>
    </source>
</reference>
<dbReference type="Gene3D" id="3.30.2350.10">
    <property type="entry name" value="Pseudouridine synthase"/>
    <property type="match status" value="1"/>
</dbReference>
<organism evidence="4 5">
    <name type="scientific">Bizionia argentinensis JUB59</name>
    <dbReference type="NCBI Taxonomy" id="1046627"/>
    <lineage>
        <taxon>Bacteria</taxon>
        <taxon>Pseudomonadati</taxon>
        <taxon>Bacteroidota</taxon>
        <taxon>Flavobacteriia</taxon>
        <taxon>Flavobacteriales</taxon>
        <taxon>Flavobacteriaceae</taxon>
        <taxon>Bizionia</taxon>
    </lineage>
</organism>
<dbReference type="STRING" id="1046627.BZARG_335"/>
<dbReference type="Pfam" id="PF00849">
    <property type="entry name" value="PseudoU_synth_2"/>
    <property type="match status" value="1"/>
</dbReference>
<dbReference type="AlphaFoldDB" id="G2E9X3"/>
<dbReference type="RefSeq" id="WP_008634442.1">
    <property type="nucleotide sequence ID" value="NZ_AFXZ01000002.1"/>
</dbReference>